<name>A0AAC9NS96_9ALTE</name>
<organism evidence="5 7">
    <name type="scientific">Alteromonas mediterranea</name>
    <dbReference type="NCBI Taxonomy" id="314275"/>
    <lineage>
        <taxon>Bacteria</taxon>
        <taxon>Pseudomonadati</taxon>
        <taxon>Pseudomonadota</taxon>
        <taxon>Gammaproteobacteria</taxon>
        <taxon>Alteromonadales</taxon>
        <taxon>Alteromonadaceae</taxon>
        <taxon>Alteromonas/Salinimonas group</taxon>
        <taxon>Alteromonas</taxon>
    </lineage>
</organism>
<dbReference type="InterPro" id="IPR038068">
    <property type="entry name" value="YcgL-like_sf"/>
</dbReference>
<dbReference type="Proteomes" id="UP000061468">
    <property type="component" value="Chromosome"/>
</dbReference>
<gene>
    <name evidence="4" type="ORF">AV942_12760</name>
    <name evidence="5" type="ORF">BM524_11510</name>
</gene>
<dbReference type="InterPro" id="IPR027354">
    <property type="entry name" value="YcgL_dom"/>
</dbReference>
<evidence type="ECO:0000313" key="7">
    <source>
        <dbReference type="Proteomes" id="UP000182101"/>
    </source>
</evidence>
<dbReference type="PANTHER" id="PTHR38109:SF1">
    <property type="entry name" value="PROTEIN YCGL"/>
    <property type="match status" value="1"/>
</dbReference>
<evidence type="ECO:0000313" key="6">
    <source>
        <dbReference type="Proteomes" id="UP000061468"/>
    </source>
</evidence>
<dbReference type="SUPFAM" id="SSF160191">
    <property type="entry name" value="YcgL-like"/>
    <property type="match status" value="1"/>
</dbReference>
<dbReference type="SMR" id="A0AAC9NS96"/>
<sequence>MLCAVYKTRKKEGMYLYLPKKDNFADVPEPLMEMFGRPELVTILALDKRERLGLVDKQKLIDELTEKGFYLQMPPKEENLLETHRESLGLSKTPDKKF</sequence>
<feature type="region of interest" description="Disordered" evidence="2">
    <location>
        <begin position="77"/>
        <end position="98"/>
    </location>
</feature>
<dbReference type="PROSITE" id="PS51648">
    <property type="entry name" value="YCGL"/>
    <property type="match status" value="1"/>
</dbReference>
<evidence type="ECO:0000313" key="4">
    <source>
        <dbReference type="EMBL" id="AMJ79106.1"/>
    </source>
</evidence>
<reference evidence="5 7" key="2">
    <citation type="submission" date="2016-11" db="EMBL/GenBank/DDBJ databases">
        <title>Networking in microbes: conjugative elements and plasmids in the genus Alteromonas.</title>
        <authorList>
            <person name="Lopez-Perez M."/>
            <person name="Ramon-Marco N."/>
            <person name="Rodriguez-Valera F."/>
        </authorList>
    </citation>
    <scope>NUCLEOTIDE SEQUENCE [LARGE SCALE GENOMIC DNA]</scope>
    <source>
        <strain evidence="5 7">CP48</strain>
    </source>
</reference>
<proteinExistence type="inferred from homology"/>
<accession>A0AAC9NS96</accession>
<dbReference type="Gene3D" id="3.10.510.20">
    <property type="entry name" value="YcgL domain"/>
    <property type="match status" value="1"/>
</dbReference>
<dbReference type="Pfam" id="PF05166">
    <property type="entry name" value="YcgL"/>
    <property type="match status" value="1"/>
</dbReference>
<feature type="domain" description="YcgL" evidence="3">
    <location>
        <begin position="1"/>
        <end position="85"/>
    </location>
</feature>
<dbReference type="EMBL" id="CP013928">
    <property type="protein sequence ID" value="AMJ79106.1"/>
    <property type="molecule type" value="Genomic_DNA"/>
</dbReference>
<protein>
    <recommendedName>
        <fullName evidence="1">YcgL domain-containing protein AV942_12760</fullName>
    </recommendedName>
</protein>
<dbReference type="OMA" id="MICAVYK"/>
<evidence type="ECO:0000259" key="3">
    <source>
        <dbReference type="PROSITE" id="PS51648"/>
    </source>
</evidence>
<dbReference type="PANTHER" id="PTHR38109">
    <property type="entry name" value="PROTEIN YCGL"/>
    <property type="match status" value="1"/>
</dbReference>
<evidence type="ECO:0000256" key="2">
    <source>
        <dbReference type="SAM" id="MobiDB-lite"/>
    </source>
</evidence>
<dbReference type="HAMAP" id="MF_01866">
    <property type="entry name" value="UPF0745"/>
    <property type="match status" value="1"/>
</dbReference>
<dbReference type="RefSeq" id="WP_012518894.1">
    <property type="nucleotide sequence ID" value="NZ_CAKMLI010000016.1"/>
</dbReference>
<evidence type="ECO:0000313" key="5">
    <source>
        <dbReference type="EMBL" id="APD90376.1"/>
    </source>
</evidence>
<dbReference type="Proteomes" id="UP000182101">
    <property type="component" value="Chromosome"/>
</dbReference>
<dbReference type="AlphaFoldDB" id="A0AAC9NS96"/>
<reference evidence="4 6" key="1">
    <citation type="submission" date="2015-12" db="EMBL/GenBank/DDBJ databases">
        <title>Intraspecies pangenome expansion in the marine bacterium Alteromonas.</title>
        <authorList>
            <person name="Lopez-Perez M."/>
            <person name="Rodriguez-Valera F."/>
        </authorList>
    </citation>
    <scope>NUCLEOTIDE SEQUENCE [LARGE SCALE GENOMIC DNA]</scope>
    <source>
        <strain evidence="4 6">UM8</strain>
    </source>
</reference>
<dbReference type="EMBL" id="CP018024">
    <property type="protein sequence ID" value="APD90376.1"/>
    <property type="molecule type" value="Genomic_DNA"/>
</dbReference>
<evidence type="ECO:0000256" key="1">
    <source>
        <dbReference type="HAMAP-Rule" id="MF_01866"/>
    </source>
</evidence>